<gene>
    <name evidence="8" type="primary">LOC105365832</name>
</gene>
<evidence type="ECO:0000313" key="7">
    <source>
        <dbReference type="Proteomes" id="UP000695007"/>
    </source>
</evidence>
<feature type="coiled-coil region" evidence="4">
    <location>
        <begin position="387"/>
        <end position="439"/>
    </location>
</feature>
<dbReference type="AlphaFoldDB" id="A0AAJ6YQJ7"/>
<evidence type="ECO:0000313" key="8">
    <source>
        <dbReference type="RefSeq" id="XP_011502391.1"/>
    </source>
</evidence>
<proteinExistence type="inferred from homology"/>
<sequence>MDKIKFQIFNYVEDEEQVAKFEQIIEMLVNAGYYRARIQGLSNFDKIVGGMTWCIESCYFGVDIDLLFQENLTIGQKIALTEKIVIMLPKMNCPNIIEPHQIQGLDYIHIFPVMQWLIQESMKTRKEMAKYVQLFAITQFNKKFTLKENFILNDKLYGEYLTSNIKLIKETYQPYRQFKQKDTKLVDEFAIISNVLLEYGETLQISQSIINKFHESKINHFIQDKEITKAIIERKMQEKIKVEELKKNLSKFDDKNKSCVSSNIVGKIVDIQAQEVAKVVEQYSTSLASGSEVKLSPFTCILSILEKEKFILKNKSRNMSKIRGEFNYRLIEMVELLKYTQKTKQTINKAHNRTNNIEFSGNNGILQKLKELIIVLNGLKGHEKMFRDQCKLDLNKFNNIIKALKDQKFNEEIDNVAEYENQRKKIHLLRLQLAKKNRAIVTYMRQLDDIPERFELTQYQRRFMELYNQVSIKHKETKQYYTLYNTLDDKKLYLSKELSLLNSIQDNYNEAMTSSNTREQFIKQFEYIIDGVQRNKIKIQKRCTDEKNRRDVLSLALVNFIDQHRKYVSAVRQLTIECRKNEMLLIQLRGL</sequence>
<dbReference type="PANTHER" id="PTHR16441">
    <property type="entry name" value="FIDIPIDINE"/>
    <property type="match status" value="1"/>
</dbReference>
<reference evidence="8" key="1">
    <citation type="submission" date="2025-08" db="UniProtKB">
        <authorList>
            <consortium name="RefSeq"/>
        </authorList>
    </citation>
    <scope>IDENTIFICATION</scope>
</reference>
<evidence type="ECO:0000259" key="5">
    <source>
        <dbReference type="Pfam" id="PF09762"/>
    </source>
</evidence>
<evidence type="ECO:0000256" key="4">
    <source>
        <dbReference type="SAM" id="Coils"/>
    </source>
</evidence>
<dbReference type="RefSeq" id="XP_011502391.1">
    <property type="nucleotide sequence ID" value="XM_011504089.1"/>
</dbReference>
<name>A0AAJ6YQJ7_9HYME</name>
<dbReference type="InterPro" id="IPR019159">
    <property type="entry name" value="CCDC93_CC"/>
</dbReference>
<dbReference type="Pfam" id="PF21673">
    <property type="entry name" value="CCDC93_N"/>
    <property type="match status" value="1"/>
</dbReference>
<evidence type="ECO:0000256" key="1">
    <source>
        <dbReference type="ARBA" id="ARBA00007219"/>
    </source>
</evidence>
<keyword evidence="7" id="KW-1185">Reference proteome</keyword>
<evidence type="ECO:0000259" key="6">
    <source>
        <dbReference type="Pfam" id="PF21673"/>
    </source>
</evidence>
<feature type="domain" description="CCDC93 N-terminal" evidence="6">
    <location>
        <begin position="16"/>
        <end position="120"/>
    </location>
</feature>
<evidence type="ECO:0000256" key="2">
    <source>
        <dbReference type="ARBA" id="ARBA00016765"/>
    </source>
</evidence>
<protein>
    <recommendedName>
        <fullName evidence="2">Coiled-coil domain-containing protein 93</fullName>
    </recommendedName>
</protein>
<dbReference type="Proteomes" id="UP000695007">
    <property type="component" value="Unplaced"/>
</dbReference>
<dbReference type="InterPro" id="IPR048747">
    <property type="entry name" value="CCDC93_N"/>
</dbReference>
<organism evidence="7 8">
    <name type="scientific">Ceratosolen solmsi marchali</name>
    <dbReference type="NCBI Taxonomy" id="326594"/>
    <lineage>
        <taxon>Eukaryota</taxon>
        <taxon>Metazoa</taxon>
        <taxon>Ecdysozoa</taxon>
        <taxon>Arthropoda</taxon>
        <taxon>Hexapoda</taxon>
        <taxon>Insecta</taxon>
        <taxon>Pterygota</taxon>
        <taxon>Neoptera</taxon>
        <taxon>Endopterygota</taxon>
        <taxon>Hymenoptera</taxon>
        <taxon>Apocrita</taxon>
        <taxon>Proctotrupomorpha</taxon>
        <taxon>Chalcidoidea</taxon>
        <taxon>Agaonidae</taxon>
        <taxon>Agaoninae</taxon>
        <taxon>Ceratosolen</taxon>
    </lineage>
</organism>
<dbReference type="GO" id="GO:0006893">
    <property type="term" value="P:Golgi to plasma membrane transport"/>
    <property type="evidence" value="ECO:0007669"/>
    <property type="project" value="TreeGrafter"/>
</dbReference>
<dbReference type="CTD" id="36808"/>
<keyword evidence="3 4" id="KW-0175">Coiled coil</keyword>
<feature type="domain" description="CCDC93 coiled-coil" evidence="5">
    <location>
        <begin position="170"/>
        <end position="585"/>
    </location>
</feature>
<accession>A0AAJ6YQJ7</accession>
<dbReference type="KEGG" id="csol:105365832"/>
<dbReference type="PANTHER" id="PTHR16441:SF0">
    <property type="entry name" value="COILED-COIL DOMAIN-CONTAINING PROTEIN 93"/>
    <property type="match status" value="1"/>
</dbReference>
<dbReference type="GeneID" id="105365832"/>
<dbReference type="InterPro" id="IPR039116">
    <property type="entry name" value="CCDC93"/>
</dbReference>
<dbReference type="Pfam" id="PF09762">
    <property type="entry name" value="CCDC93_CC"/>
    <property type="match status" value="1"/>
</dbReference>
<evidence type="ECO:0000256" key="3">
    <source>
        <dbReference type="ARBA" id="ARBA00023054"/>
    </source>
</evidence>
<comment type="similarity">
    <text evidence="1">Belongs to the CCDC93 family.</text>
</comment>